<dbReference type="GO" id="GO:0003743">
    <property type="term" value="F:translation initiation factor activity"/>
    <property type="evidence" value="ECO:0007669"/>
    <property type="project" value="UniProtKB-UniRule"/>
</dbReference>
<comment type="subunit">
    <text evidence="5">Component of the eukaryotic translation initiation factor 3 (eIF-3) complex.</text>
</comment>
<comment type="caution">
    <text evidence="9">The sequence shown here is derived from an EMBL/GenBank/DDBJ whole genome shotgun (WGS) entry which is preliminary data.</text>
</comment>
<name>A0AAW1R0Y6_9CHLO</name>
<evidence type="ECO:0000259" key="8">
    <source>
        <dbReference type="PROSITE" id="PS50102"/>
    </source>
</evidence>
<keyword evidence="10" id="KW-1185">Reference proteome</keyword>
<dbReference type="SUPFAM" id="SSF54928">
    <property type="entry name" value="RNA-binding domain, RBD"/>
    <property type="match status" value="1"/>
</dbReference>
<dbReference type="InterPro" id="IPR024675">
    <property type="entry name" value="eIF3g_N"/>
</dbReference>
<dbReference type="EMBL" id="JALJOU010000058">
    <property type="protein sequence ID" value="KAK9827377.1"/>
    <property type="molecule type" value="Genomic_DNA"/>
</dbReference>
<comment type="function">
    <text evidence="5">RNA-binding component of the eukaryotic translation initiation factor 3 (eIF-3) complex, which is involved in protein synthesis of a specialized repertoire of mRNAs and, together with other initiation factors, stimulates binding of mRNA and methionyl-tRNAi to the 40S ribosome. The eIF-3 complex specifically targets and initiates translation of a subset of mRNAs involved in cell proliferation. This subunit can bind 18S rRNA.</text>
</comment>
<dbReference type="PANTHER" id="PTHR10352">
    <property type="entry name" value="EUKARYOTIC TRANSLATION INITIATION FACTOR 3 SUBUNIT G"/>
    <property type="match status" value="1"/>
</dbReference>
<reference evidence="9 10" key="1">
    <citation type="journal article" date="2024" name="Nat. Commun.">
        <title>Phylogenomics reveals the evolutionary origins of lichenization in chlorophyte algae.</title>
        <authorList>
            <person name="Puginier C."/>
            <person name="Libourel C."/>
            <person name="Otte J."/>
            <person name="Skaloud P."/>
            <person name="Haon M."/>
            <person name="Grisel S."/>
            <person name="Petersen M."/>
            <person name="Berrin J.G."/>
            <person name="Delaux P.M."/>
            <person name="Dal Grande F."/>
            <person name="Keller J."/>
        </authorList>
    </citation>
    <scope>NUCLEOTIDE SEQUENCE [LARGE SCALE GENOMIC DNA]</scope>
    <source>
        <strain evidence="9 10">SAG 245.80</strain>
    </source>
</reference>
<dbReference type="PROSITE" id="PS50102">
    <property type="entry name" value="RRM"/>
    <property type="match status" value="1"/>
</dbReference>
<dbReference type="PIRSF" id="PIRSF037949">
    <property type="entry name" value="Transl_init_eIF-3_RNA-bind"/>
    <property type="match status" value="1"/>
</dbReference>
<comment type="subcellular location">
    <subcellularLocation>
        <location evidence="5">Cytoplasm</location>
    </subcellularLocation>
</comment>
<evidence type="ECO:0000313" key="9">
    <source>
        <dbReference type="EMBL" id="KAK9827377.1"/>
    </source>
</evidence>
<evidence type="ECO:0000256" key="2">
    <source>
        <dbReference type="ARBA" id="ARBA00022540"/>
    </source>
</evidence>
<evidence type="ECO:0000256" key="7">
    <source>
        <dbReference type="SAM" id="MobiDB-lite"/>
    </source>
</evidence>
<feature type="compositionally biased region" description="Basic and acidic residues" evidence="7">
    <location>
        <begin position="191"/>
        <end position="200"/>
    </location>
</feature>
<evidence type="ECO:0000256" key="4">
    <source>
        <dbReference type="ARBA" id="ARBA00022917"/>
    </source>
</evidence>
<keyword evidence="4 5" id="KW-0648">Protein biosynthesis</keyword>
<evidence type="ECO:0000256" key="6">
    <source>
        <dbReference type="PROSITE-ProRule" id="PRU00176"/>
    </source>
</evidence>
<evidence type="ECO:0000313" key="10">
    <source>
        <dbReference type="Proteomes" id="UP001445335"/>
    </source>
</evidence>
<dbReference type="SMART" id="SM00360">
    <property type="entry name" value="RRM"/>
    <property type="match status" value="1"/>
</dbReference>
<keyword evidence="3 6" id="KW-0694">RNA-binding</keyword>
<dbReference type="GO" id="GO:0016282">
    <property type="term" value="C:eukaryotic 43S preinitiation complex"/>
    <property type="evidence" value="ECO:0007669"/>
    <property type="project" value="UniProtKB-UniRule"/>
</dbReference>
<dbReference type="InterPro" id="IPR012677">
    <property type="entry name" value="Nucleotide-bd_a/b_plait_sf"/>
</dbReference>
<dbReference type="Pfam" id="PF12353">
    <property type="entry name" value="eIF3g"/>
    <property type="match status" value="1"/>
</dbReference>
<dbReference type="GO" id="GO:0001732">
    <property type="term" value="P:formation of cytoplasmic translation initiation complex"/>
    <property type="evidence" value="ECO:0007669"/>
    <property type="project" value="UniProtKB-UniRule"/>
</dbReference>
<dbReference type="AlphaFoldDB" id="A0AAW1R0Y6"/>
<keyword evidence="1 5" id="KW-0963">Cytoplasm</keyword>
<dbReference type="InterPro" id="IPR000504">
    <property type="entry name" value="RRM_dom"/>
</dbReference>
<gene>
    <name evidence="9" type="ORF">WJX81_003907</name>
</gene>
<feature type="region of interest" description="Disordered" evidence="7">
    <location>
        <begin position="148"/>
        <end position="207"/>
    </location>
</feature>
<dbReference type="Pfam" id="PF00076">
    <property type="entry name" value="RRM_1"/>
    <property type="match status" value="1"/>
</dbReference>
<dbReference type="InterPro" id="IPR017334">
    <property type="entry name" value="eIF3_g"/>
</dbReference>
<accession>A0AAW1R0Y6</accession>
<proteinExistence type="inferred from homology"/>
<dbReference type="GO" id="GO:0033290">
    <property type="term" value="C:eukaryotic 48S preinitiation complex"/>
    <property type="evidence" value="ECO:0007669"/>
    <property type="project" value="UniProtKB-UniRule"/>
</dbReference>
<dbReference type="InterPro" id="IPR035979">
    <property type="entry name" value="RBD_domain_sf"/>
</dbReference>
<evidence type="ECO:0000256" key="3">
    <source>
        <dbReference type="ARBA" id="ARBA00022884"/>
    </source>
</evidence>
<dbReference type="Proteomes" id="UP001445335">
    <property type="component" value="Unassembled WGS sequence"/>
</dbReference>
<comment type="similarity">
    <text evidence="5">Belongs to the eIF-3 subunit G family.</text>
</comment>
<feature type="compositionally biased region" description="Basic and acidic residues" evidence="7">
    <location>
        <begin position="95"/>
        <end position="116"/>
    </location>
</feature>
<sequence length="281" mass="31563">MAATKIRWGDTLDEDDSLPSNSISGPDSRGVKTIIEYKRNDKGEAVKVTTKTRVSKVEKKVYKVTAQRRTWKRFGEAAKEQVGDSVTVQGTEEIPFERTRQSKQTQDEKRQEKDLKTAMQGSNKSEIVGSLKDILYRKRMERQLLQARGLAAGPERPPDEDDDAPGGLPVAGSKPGGYVPPSRRAGAGEGDSMRRREENSVRVTNLSEDTREDDLRDLFSPFGPISRIYIAYDRDTGEARGFAFVNFVYSQDAQRAIEKLDGYGYDNLILRVELAQPRAER</sequence>
<dbReference type="GO" id="GO:0005852">
    <property type="term" value="C:eukaryotic translation initiation factor 3 complex"/>
    <property type="evidence" value="ECO:0007669"/>
    <property type="project" value="UniProtKB-UniRule"/>
</dbReference>
<evidence type="ECO:0000256" key="5">
    <source>
        <dbReference type="HAMAP-Rule" id="MF_03006"/>
    </source>
</evidence>
<dbReference type="HAMAP" id="MF_03006">
    <property type="entry name" value="eIF3g"/>
    <property type="match status" value="1"/>
</dbReference>
<keyword evidence="2 5" id="KW-0396">Initiation factor</keyword>
<dbReference type="Gene3D" id="3.30.70.330">
    <property type="match status" value="1"/>
</dbReference>
<evidence type="ECO:0000256" key="1">
    <source>
        <dbReference type="ARBA" id="ARBA00022490"/>
    </source>
</evidence>
<dbReference type="GO" id="GO:0003723">
    <property type="term" value="F:RNA binding"/>
    <property type="evidence" value="ECO:0007669"/>
    <property type="project" value="UniProtKB-UniRule"/>
</dbReference>
<protein>
    <recommendedName>
        <fullName evidence="5">Eukaryotic translation initiation factor 3 subunit G</fullName>
        <shortName evidence="5">eIF3g</shortName>
    </recommendedName>
    <alternativeName>
        <fullName evidence="5">Eukaryotic translation initiation factor 3 RNA-binding subunit</fullName>
        <shortName evidence="5">eIF-3 RNA-binding subunit</shortName>
    </alternativeName>
    <alternativeName>
        <fullName evidence="5">Eukaryotic translation initiation factor 3 subunit 4</fullName>
    </alternativeName>
</protein>
<feature type="region of interest" description="Disordered" evidence="7">
    <location>
        <begin position="1"/>
        <end position="29"/>
    </location>
</feature>
<organism evidence="9 10">
    <name type="scientific">Elliptochloris bilobata</name>
    <dbReference type="NCBI Taxonomy" id="381761"/>
    <lineage>
        <taxon>Eukaryota</taxon>
        <taxon>Viridiplantae</taxon>
        <taxon>Chlorophyta</taxon>
        <taxon>core chlorophytes</taxon>
        <taxon>Trebouxiophyceae</taxon>
        <taxon>Trebouxiophyceae incertae sedis</taxon>
        <taxon>Elliptochloris clade</taxon>
        <taxon>Elliptochloris</taxon>
    </lineage>
</organism>
<feature type="region of interest" description="Disordered" evidence="7">
    <location>
        <begin position="76"/>
        <end position="127"/>
    </location>
</feature>
<feature type="domain" description="RRM" evidence="8">
    <location>
        <begin position="199"/>
        <end position="277"/>
    </location>
</feature>
<dbReference type="CDD" id="cd12408">
    <property type="entry name" value="RRM_eIF3G_like"/>
    <property type="match status" value="1"/>
</dbReference>
<dbReference type="InterPro" id="IPR034240">
    <property type="entry name" value="eIF3G_RRM"/>
</dbReference>